<dbReference type="PANTHER" id="PTHR22960">
    <property type="entry name" value="MOLYBDOPTERIN COFACTOR SYNTHESIS PROTEIN A"/>
    <property type="match status" value="1"/>
</dbReference>
<dbReference type="Proteomes" id="UP000198883">
    <property type="component" value="Unassembled WGS sequence"/>
</dbReference>
<dbReference type="GO" id="GO:0061799">
    <property type="term" value="F:cyclic pyranopterin monophosphate synthase activity"/>
    <property type="evidence" value="ECO:0007669"/>
    <property type="project" value="TreeGrafter"/>
</dbReference>
<dbReference type="GO" id="GO:0051539">
    <property type="term" value="F:4 iron, 4 sulfur cluster binding"/>
    <property type="evidence" value="ECO:0007669"/>
    <property type="project" value="UniProtKB-KW"/>
</dbReference>
<dbReference type="AlphaFoldDB" id="A0A1H7YXM8"/>
<evidence type="ECO:0000259" key="11">
    <source>
        <dbReference type="PROSITE" id="PS51918"/>
    </source>
</evidence>
<keyword evidence="2" id="KW-0004">4Fe-4S</keyword>
<dbReference type="InterPro" id="IPR013483">
    <property type="entry name" value="MoaA"/>
</dbReference>
<dbReference type="InterPro" id="IPR006638">
    <property type="entry name" value="Elp3/MiaA/NifB-like_rSAM"/>
</dbReference>
<dbReference type="EC" id="4.1.99.22" evidence="12"/>
<evidence type="ECO:0000256" key="7">
    <source>
        <dbReference type="ARBA" id="ARBA00023014"/>
    </source>
</evidence>
<dbReference type="OrthoDB" id="9763993at2"/>
<gene>
    <name evidence="12" type="primary">moaA</name>
    <name evidence="12" type="ORF">QJT92_09230</name>
    <name evidence="13" type="ORF">SAMN05444853_12110</name>
</gene>
<keyword evidence="3" id="KW-0949">S-adenosyl-L-methionine</keyword>
<evidence type="ECO:0000256" key="8">
    <source>
        <dbReference type="ARBA" id="ARBA00023134"/>
    </source>
</evidence>
<organism evidence="13 14">
    <name type="scientific">Phocoenobacter skyensis</name>
    <dbReference type="NCBI Taxonomy" id="97481"/>
    <lineage>
        <taxon>Bacteria</taxon>
        <taxon>Pseudomonadati</taxon>
        <taxon>Pseudomonadota</taxon>
        <taxon>Gammaproteobacteria</taxon>
        <taxon>Pasteurellales</taxon>
        <taxon>Pasteurellaceae</taxon>
        <taxon>Phocoenobacter</taxon>
    </lineage>
</organism>
<evidence type="ECO:0000256" key="9">
    <source>
        <dbReference type="ARBA" id="ARBA00023150"/>
    </source>
</evidence>
<dbReference type="InterPro" id="IPR007197">
    <property type="entry name" value="rSAM"/>
</dbReference>
<dbReference type="EMBL" id="FOBN01000021">
    <property type="protein sequence ID" value="SEM50733.1"/>
    <property type="molecule type" value="Genomic_DNA"/>
</dbReference>
<keyword evidence="10 12" id="KW-0456">Lyase</keyword>
<evidence type="ECO:0000313" key="15">
    <source>
        <dbReference type="Proteomes" id="UP001224812"/>
    </source>
</evidence>
<dbReference type="SMART" id="SM00729">
    <property type="entry name" value="Elp3"/>
    <property type="match status" value="1"/>
</dbReference>
<keyword evidence="8" id="KW-0342">GTP-binding</keyword>
<dbReference type="PANTHER" id="PTHR22960:SF28">
    <property type="entry name" value="GTP 3',8-CYCLASE"/>
    <property type="match status" value="1"/>
</dbReference>
<sequence>MRNLTESDNKSAPLTDLFQRRLSYLRLSVTDLCNFKCNYCLPDGYQGKKPKNELTVSEIDNLVSTFADLGTKKIRLTGGEPTLRKDINEIIQVCQRPENIEKVALTTNGWKLEQHYKKWIDSGLNQINISVDSLDEDTFEQITGRRSLGSILRAIDLIMDYKPLPIKLNAVLLKESGVQQLHSVLAFIKDKPISFRFIELMQTAENNLLFENSHLSASRIVKILEREGWTALPRGKDAGPAVEYAHPDYMGRMGVIAPYSKDFCKNCNRLRVTAMGNLHLCLFDSCAFNIRPYLADGKRSDLINYLQNLMPQKPEMHHLHENNSGLITNLSMIGG</sequence>
<dbReference type="Proteomes" id="UP001224812">
    <property type="component" value="Unassembled WGS sequence"/>
</dbReference>
<dbReference type="InterPro" id="IPR050105">
    <property type="entry name" value="MoCo_biosynth_MoaA/MoaC"/>
</dbReference>
<evidence type="ECO:0000313" key="13">
    <source>
        <dbReference type="EMBL" id="SEM50733.1"/>
    </source>
</evidence>
<dbReference type="RefSeq" id="WP_090922708.1">
    <property type="nucleotide sequence ID" value="NZ_CP016180.1"/>
</dbReference>
<dbReference type="InterPro" id="IPR013785">
    <property type="entry name" value="Aldolase_TIM"/>
</dbReference>
<dbReference type="InterPro" id="IPR010505">
    <property type="entry name" value="MoaA_twitch"/>
</dbReference>
<dbReference type="SFLD" id="SFLDG01386">
    <property type="entry name" value="main_SPASM_domain-containing"/>
    <property type="match status" value="1"/>
</dbReference>
<dbReference type="InterPro" id="IPR058240">
    <property type="entry name" value="rSAM_sf"/>
</dbReference>
<dbReference type="Pfam" id="PF06463">
    <property type="entry name" value="Mob_synth_C"/>
    <property type="match status" value="1"/>
</dbReference>
<dbReference type="GO" id="GO:0061798">
    <property type="term" value="F:GTP 3',8'-cyclase activity"/>
    <property type="evidence" value="ECO:0007669"/>
    <property type="project" value="UniProtKB-EC"/>
</dbReference>
<keyword evidence="9" id="KW-0501">Molybdenum cofactor biosynthesis</keyword>
<evidence type="ECO:0000256" key="4">
    <source>
        <dbReference type="ARBA" id="ARBA00022723"/>
    </source>
</evidence>
<dbReference type="SFLD" id="SFLDS00029">
    <property type="entry name" value="Radical_SAM"/>
    <property type="match status" value="1"/>
</dbReference>
<evidence type="ECO:0000256" key="5">
    <source>
        <dbReference type="ARBA" id="ARBA00022741"/>
    </source>
</evidence>
<dbReference type="SFLD" id="SFLDG01383">
    <property type="entry name" value="cyclic_pyranopterin_phosphate"/>
    <property type="match status" value="1"/>
</dbReference>
<dbReference type="SFLD" id="SFLDG01067">
    <property type="entry name" value="SPASM/twitch_domain_containing"/>
    <property type="match status" value="1"/>
</dbReference>
<dbReference type="CDD" id="cd21117">
    <property type="entry name" value="Twitch_MoaA"/>
    <property type="match status" value="1"/>
</dbReference>
<dbReference type="Pfam" id="PF04055">
    <property type="entry name" value="Radical_SAM"/>
    <property type="match status" value="1"/>
</dbReference>
<dbReference type="NCBIfam" id="TIGR02666">
    <property type="entry name" value="moaA"/>
    <property type="match status" value="1"/>
</dbReference>
<accession>A0A1H7YXM8</accession>
<keyword evidence="7" id="KW-0411">Iron-sulfur</keyword>
<dbReference type="CDD" id="cd01335">
    <property type="entry name" value="Radical_SAM"/>
    <property type="match status" value="1"/>
</dbReference>
<reference evidence="12 15" key="3">
    <citation type="journal article" date="2023" name="Front. Microbiol.">
        <title>Phylogeography and host specificity of Pasteurellaceae pathogenic to sea-farmed fish in the north-east Atlantic.</title>
        <authorList>
            <person name="Gulla S."/>
            <person name="Colquhoun D.J."/>
            <person name="Olsen A.B."/>
            <person name="Spilsberg B."/>
            <person name="Lagesen K."/>
            <person name="Aakesson C.P."/>
            <person name="Strom S."/>
            <person name="Manji F."/>
            <person name="Birkbeck T.H."/>
            <person name="Nilsen H.K."/>
        </authorList>
    </citation>
    <scope>NUCLEOTIDE SEQUENCE [LARGE SCALE GENOMIC DNA]</scope>
    <source>
        <strain evidence="12 15">VIO11850</strain>
    </source>
</reference>
<evidence type="ECO:0000313" key="14">
    <source>
        <dbReference type="Proteomes" id="UP000198883"/>
    </source>
</evidence>
<feature type="domain" description="Radical SAM core" evidence="11">
    <location>
        <begin position="17"/>
        <end position="241"/>
    </location>
</feature>
<evidence type="ECO:0000313" key="12">
    <source>
        <dbReference type="EMBL" id="MDP8086097.1"/>
    </source>
</evidence>
<evidence type="ECO:0000256" key="10">
    <source>
        <dbReference type="ARBA" id="ARBA00023239"/>
    </source>
</evidence>
<evidence type="ECO:0000256" key="1">
    <source>
        <dbReference type="ARBA" id="ARBA00001966"/>
    </source>
</evidence>
<dbReference type="GO" id="GO:0006777">
    <property type="term" value="P:Mo-molybdopterin cofactor biosynthetic process"/>
    <property type="evidence" value="ECO:0007669"/>
    <property type="project" value="UniProtKB-KW"/>
</dbReference>
<keyword evidence="4" id="KW-0479">Metal-binding</keyword>
<name>A0A1H7YXM8_9PAST</name>
<dbReference type="SUPFAM" id="SSF102114">
    <property type="entry name" value="Radical SAM enzymes"/>
    <property type="match status" value="1"/>
</dbReference>
<evidence type="ECO:0000256" key="2">
    <source>
        <dbReference type="ARBA" id="ARBA00022485"/>
    </source>
</evidence>
<keyword evidence="5" id="KW-0547">Nucleotide-binding</keyword>
<evidence type="ECO:0000256" key="6">
    <source>
        <dbReference type="ARBA" id="ARBA00023004"/>
    </source>
</evidence>
<reference evidence="13" key="2">
    <citation type="submission" date="2016-10" db="EMBL/GenBank/DDBJ databases">
        <authorList>
            <person name="de Groot N.N."/>
        </authorList>
    </citation>
    <scope>NUCLEOTIDE SEQUENCE [LARGE SCALE GENOMIC DNA]</scope>
    <source>
        <strain evidence="13">DSM 24204</strain>
    </source>
</reference>
<keyword evidence="6" id="KW-0408">Iron</keyword>
<protein>
    <submittedName>
        <fullName evidence="13">Cyclic pyranopterin phosphate synthase</fullName>
    </submittedName>
    <submittedName>
        <fullName evidence="12">GTP 3',8-cyclase MoaA</fullName>
        <ecNumber evidence="12">4.1.99.22</ecNumber>
    </submittedName>
</protein>
<evidence type="ECO:0000256" key="3">
    <source>
        <dbReference type="ARBA" id="ARBA00022691"/>
    </source>
</evidence>
<dbReference type="STRING" id="97481.SAMN05444853_12110"/>
<keyword evidence="15" id="KW-1185">Reference proteome</keyword>
<dbReference type="Gene3D" id="3.20.20.70">
    <property type="entry name" value="Aldolase class I"/>
    <property type="match status" value="1"/>
</dbReference>
<dbReference type="GO" id="GO:0005525">
    <property type="term" value="F:GTP binding"/>
    <property type="evidence" value="ECO:0007669"/>
    <property type="project" value="UniProtKB-KW"/>
</dbReference>
<dbReference type="InterPro" id="IPR040064">
    <property type="entry name" value="MoaA-like"/>
</dbReference>
<dbReference type="GO" id="GO:0046872">
    <property type="term" value="F:metal ion binding"/>
    <property type="evidence" value="ECO:0007669"/>
    <property type="project" value="UniProtKB-KW"/>
</dbReference>
<dbReference type="PROSITE" id="PS51918">
    <property type="entry name" value="RADICAL_SAM"/>
    <property type="match status" value="1"/>
</dbReference>
<reference evidence="14" key="1">
    <citation type="submission" date="2016-10" db="EMBL/GenBank/DDBJ databases">
        <authorList>
            <person name="Varghese N."/>
            <person name="Submissions S."/>
        </authorList>
    </citation>
    <scope>NUCLEOTIDE SEQUENCE [LARGE SCALE GENOMIC DNA]</scope>
    <source>
        <strain evidence="14">DSM 24204</strain>
    </source>
</reference>
<dbReference type="GeneID" id="83544622"/>
<proteinExistence type="predicted"/>
<dbReference type="EMBL" id="JASAVS010000023">
    <property type="protein sequence ID" value="MDP8086097.1"/>
    <property type="molecule type" value="Genomic_DNA"/>
</dbReference>
<comment type="cofactor">
    <cofactor evidence="1">
        <name>[4Fe-4S] cluster</name>
        <dbReference type="ChEBI" id="CHEBI:49883"/>
    </cofactor>
</comment>